<dbReference type="EMBL" id="LXQA010000185">
    <property type="protein sequence ID" value="MCH79546.1"/>
    <property type="molecule type" value="Genomic_DNA"/>
</dbReference>
<gene>
    <name evidence="1" type="ORF">A2U01_0000236</name>
    <name evidence="2" type="ORF">A2U01_0000297</name>
    <name evidence="3" type="ORF">A2U01_0003495</name>
</gene>
<reference evidence="1 4" key="1">
    <citation type="journal article" date="2018" name="Front. Plant Sci.">
        <title>Red Clover (Trifolium pratense) and Zigzag Clover (T. medium) - A Picture of Genomic Similarities and Differences.</title>
        <authorList>
            <person name="Dluhosova J."/>
            <person name="Istvanek J."/>
            <person name="Nedelnik J."/>
            <person name="Repkova J."/>
        </authorList>
    </citation>
    <scope>NUCLEOTIDE SEQUENCE [LARGE SCALE GENOMIC DNA]</scope>
    <source>
        <strain evidence="1">10/8</strain>
        <strain evidence="4">cv. 10/8</strain>
        <tissue evidence="1">Leaf</tissue>
    </source>
</reference>
<protein>
    <submittedName>
        <fullName evidence="1">Uncharacterized protein</fullName>
    </submittedName>
</protein>
<evidence type="ECO:0000313" key="2">
    <source>
        <dbReference type="EMBL" id="MCH79546.1"/>
    </source>
</evidence>
<dbReference type="Proteomes" id="UP000265520">
    <property type="component" value="Unassembled WGS sequence"/>
</dbReference>
<evidence type="ECO:0000313" key="1">
    <source>
        <dbReference type="EMBL" id="MCH79486.1"/>
    </source>
</evidence>
<dbReference type="AlphaFoldDB" id="A0A392LX26"/>
<evidence type="ECO:0000313" key="4">
    <source>
        <dbReference type="Proteomes" id="UP000265520"/>
    </source>
</evidence>
<name>A0A392LX26_9FABA</name>
<comment type="caution">
    <text evidence="1">The sequence shown here is derived from an EMBL/GenBank/DDBJ whole genome shotgun (WGS) entry which is preliminary data.</text>
</comment>
<dbReference type="EMBL" id="LXQA010000140">
    <property type="protein sequence ID" value="MCH79486.1"/>
    <property type="molecule type" value="Genomic_DNA"/>
</dbReference>
<organism evidence="1 4">
    <name type="scientific">Trifolium medium</name>
    <dbReference type="NCBI Taxonomy" id="97028"/>
    <lineage>
        <taxon>Eukaryota</taxon>
        <taxon>Viridiplantae</taxon>
        <taxon>Streptophyta</taxon>
        <taxon>Embryophyta</taxon>
        <taxon>Tracheophyta</taxon>
        <taxon>Spermatophyta</taxon>
        <taxon>Magnoliopsida</taxon>
        <taxon>eudicotyledons</taxon>
        <taxon>Gunneridae</taxon>
        <taxon>Pentapetalae</taxon>
        <taxon>rosids</taxon>
        <taxon>fabids</taxon>
        <taxon>Fabales</taxon>
        <taxon>Fabaceae</taxon>
        <taxon>Papilionoideae</taxon>
        <taxon>50 kb inversion clade</taxon>
        <taxon>NPAAA clade</taxon>
        <taxon>Hologalegina</taxon>
        <taxon>IRL clade</taxon>
        <taxon>Trifolieae</taxon>
        <taxon>Trifolium</taxon>
    </lineage>
</organism>
<sequence length="87" mass="9824">MQEAEKLHYAGGVDLITRRVVYLYEKGSLASLNYVWRVRCHAARNTWPKEVFLSDLVTRGVKRVTRGVTTKKLNYAGCVVGTRAAQP</sequence>
<accession>A0A392LX26</accession>
<evidence type="ECO:0000313" key="3">
    <source>
        <dbReference type="EMBL" id="MCH82684.1"/>
    </source>
</evidence>
<proteinExistence type="predicted"/>
<dbReference type="EMBL" id="LXQA010004032">
    <property type="protein sequence ID" value="MCH82684.1"/>
    <property type="molecule type" value="Genomic_DNA"/>
</dbReference>
<keyword evidence="4" id="KW-1185">Reference proteome</keyword>